<evidence type="ECO:0000259" key="12">
    <source>
        <dbReference type="PROSITE" id="PS50127"/>
    </source>
</evidence>
<dbReference type="GO" id="GO:0005694">
    <property type="term" value="C:chromosome"/>
    <property type="evidence" value="ECO:0007669"/>
    <property type="project" value="UniProtKB-ARBA"/>
</dbReference>
<evidence type="ECO:0000256" key="9">
    <source>
        <dbReference type="ARBA" id="ARBA00044296"/>
    </source>
</evidence>
<dbReference type="CDD" id="cd23798">
    <property type="entry name" value="UBCc_UBE2I"/>
    <property type="match status" value="1"/>
</dbReference>
<comment type="similarity">
    <text evidence="11">Belongs to the ubiquitin-conjugating enzyme family.</text>
</comment>
<feature type="domain" description="UBC core" evidence="12">
    <location>
        <begin position="4"/>
        <end position="156"/>
    </location>
</feature>
<dbReference type="PROSITE" id="PS50127">
    <property type="entry name" value="UBC_2"/>
    <property type="match status" value="1"/>
</dbReference>
<evidence type="ECO:0000256" key="11">
    <source>
        <dbReference type="RuleBase" id="RU362109"/>
    </source>
</evidence>
<accession>A0A7S1SNJ0</accession>
<feature type="active site" description="Glycyl thioester intermediate" evidence="10">
    <location>
        <position position="93"/>
    </location>
</feature>
<evidence type="ECO:0000313" key="13">
    <source>
        <dbReference type="EMBL" id="CAD9204313.1"/>
    </source>
</evidence>
<sequence>MLGVAKNRLAEERKCWRKDHPFGFVAKPSQAADGGVNMMEWACTIPGKEGTDWAGGRYPLKLHFSEDYPSRPPTARFPRGFFHPNVYPCGKVCLSIINEPDWRPSITIKQILLGIQDLLTNPNNDDAAQEEASNAFDKNLTKYQILVRKQAVKYTEEDIIL</sequence>
<evidence type="ECO:0000256" key="3">
    <source>
        <dbReference type="ARBA" id="ARBA00022679"/>
    </source>
</evidence>
<comment type="subcellular location">
    <subcellularLocation>
        <location evidence="1">Nucleus</location>
    </subcellularLocation>
</comment>
<dbReference type="EMBL" id="HBGG01012824">
    <property type="protein sequence ID" value="CAD9204313.1"/>
    <property type="molecule type" value="Transcribed_RNA"/>
</dbReference>
<dbReference type="FunFam" id="3.10.110.10:FF:000035">
    <property type="entry name" value="SUMO-conjugating enzyme ubc9"/>
    <property type="match status" value="1"/>
</dbReference>
<reference evidence="13" key="1">
    <citation type="submission" date="2021-01" db="EMBL/GenBank/DDBJ databases">
        <authorList>
            <person name="Corre E."/>
            <person name="Pelletier E."/>
            <person name="Niang G."/>
            <person name="Scheremetjew M."/>
            <person name="Finn R."/>
            <person name="Kale V."/>
            <person name="Holt S."/>
            <person name="Cochrane G."/>
            <person name="Meng A."/>
            <person name="Brown T."/>
            <person name="Cohen L."/>
        </authorList>
    </citation>
    <scope>NUCLEOTIDE SEQUENCE</scope>
    <source>
        <strain evidence="13">PLY429</strain>
    </source>
</reference>
<dbReference type="GO" id="GO:0019787">
    <property type="term" value="F:ubiquitin-like protein transferase activity"/>
    <property type="evidence" value="ECO:0007669"/>
    <property type="project" value="UniProtKB-ARBA"/>
</dbReference>
<keyword evidence="5 11" id="KW-0833">Ubl conjugation pathway</keyword>
<evidence type="ECO:0000256" key="2">
    <source>
        <dbReference type="ARBA" id="ARBA00004718"/>
    </source>
</evidence>
<evidence type="ECO:0000256" key="8">
    <source>
        <dbReference type="ARBA" id="ARBA00039165"/>
    </source>
</evidence>
<evidence type="ECO:0000256" key="5">
    <source>
        <dbReference type="ARBA" id="ARBA00022786"/>
    </source>
</evidence>
<dbReference type="InterPro" id="IPR016135">
    <property type="entry name" value="UBQ-conjugating_enzyme/RWD"/>
</dbReference>
<proteinExistence type="inferred from homology"/>
<dbReference type="SUPFAM" id="SSF54495">
    <property type="entry name" value="UBC-like"/>
    <property type="match status" value="1"/>
</dbReference>
<dbReference type="Pfam" id="PF00179">
    <property type="entry name" value="UQ_con"/>
    <property type="match status" value="1"/>
</dbReference>
<evidence type="ECO:0000256" key="4">
    <source>
        <dbReference type="ARBA" id="ARBA00022741"/>
    </source>
</evidence>
<comment type="pathway">
    <text evidence="2">Protein modification; protein sumoylation.</text>
</comment>
<evidence type="ECO:0000256" key="10">
    <source>
        <dbReference type="PROSITE-ProRule" id="PRU10133"/>
    </source>
</evidence>
<protein>
    <recommendedName>
        <fullName evidence="8">SUMO-conjugating enzyme UBC9</fullName>
    </recommendedName>
    <alternativeName>
        <fullName evidence="9">Ubiquitin carrier protein 9</fullName>
    </alternativeName>
</protein>
<dbReference type="GO" id="GO:0005634">
    <property type="term" value="C:nucleus"/>
    <property type="evidence" value="ECO:0007669"/>
    <property type="project" value="UniProtKB-SubCell"/>
</dbReference>
<evidence type="ECO:0000256" key="7">
    <source>
        <dbReference type="ARBA" id="ARBA00023242"/>
    </source>
</evidence>
<dbReference type="InterPro" id="IPR023313">
    <property type="entry name" value="UBQ-conjugating_AS"/>
</dbReference>
<name>A0A7S1SNJ0_9CHLO</name>
<keyword evidence="7" id="KW-0539">Nucleus</keyword>
<dbReference type="AlphaFoldDB" id="A0A7S1SNJ0"/>
<dbReference type="PANTHER" id="PTHR24067">
    <property type="entry name" value="UBIQUITIN-CONJUGATING ENZYME E2"/>
    <property type="match status" value="1"/>
</dbReference>
<evidence type="ECO:0000256" key="6">
    <source>
        <dbReference type="ARBA" id="ARBA00022840"/>
    </source>
</evidence>
<keyword evidence="6 11" id="KW-0067">ATP-binding</keyword>
<dbReference type="SMART" id="SM00212">
    <property type="entry name" value="UBCc"/>
    <property type="match status" value="1"/>
</dbReference>
<keyword evidence="4 11" id="KW-0547">Nucleotide-binding</keyword>
<dbReference type="InterPro" id="IPR000608">
    <property type="entry name" value="UBC"/>
</dbReference>
<keyword evidence="3" id="KW-0808">Transferase</keyword>
<gene>
    <name evidence="13" type="ORF">TCHU04912_LOCUS6548</name>
</gene>
<organism evidence="13">
    <name type="scientific">Tetraselmis chuii</name>
    <dbReference type="NCBI Taxonomy" id="63592"/>
    <lineage>
        <taxon>Eukaryota</taxon>
        <taxon>Viridiplantae</taxon>
        <taxon>Chlorophyta</taxon>
        <taxon>core chlorophytes</taxon>
        <taxon>Chlorodendrophyceae</taxon>
        <taxon>Chlorodendrales</taxon>
        <taxon>Chlorodendraceae</taxon>
        <taxon>Tetraselmis</taxon>
    </lineage>
</organism>
<dbReference type="InterPro" id="IPR050113">
    <property type="entry name" value="Ub_conjugating_enzyme"/>
</dbReference>
<dbReference type="GO" id="GO:0005524">
    <property type="term" value="F:ATP binding"/>
    <property type="evidence" value="ECO:0007669"/>
    <property type="project" value="UniProtKB-UniRule"/>
</dbReference>
<dbReference type="Gene3D" id="3.10.110.10">
    <property type="entry name" value="Ubiquitin Conjugating Enzyme"/>
    <property type="match status" value="1"/>
</dbReference>
<dbReference type="PROSITE" id="PS00183">
    <property type="entry name" value="UBC_1"/>
    <property type="match status" value="1"/>
</dbReference>
<evidence type="ECO:0000256" key="1">
    <source>
        <dbReference type="ARBA" id="ARBA00004123"/>
    </source>
</evidence>